<dbReference type="RefSeq" id="XP_048131615.1">
    <property type="nucleotide sequence ID" value="XM_048275658.1"/>
</dbReference>
<feature type="compositionally biased region" description="Basic and acidic residues" evidence="9">
    <location>
        <begin position="428"/>
        <end position="444"/>
    </location>
</feature>
<dbReference type="InterPro" id="IPR020966">
    <property type="entry name" value="ALMT"/>
</dbReference>
<feature type="transmembrane region" description="Helical" evidence="10">
    <location>
        <begin position="51"/>
        <end position="70"/>
    </location>
</feature>
<organism evidence="11 12">
    <name type="scientific">Rhodamnia argentea</name>
    <dbReference type="NCBI Taxonomy" id="178133"/>
    <lineage>
        <taxon>Eukaryota</taxon>
        <taxon>Viridiplantae</taxon>
        <taxon>Streptophyta</taxon>
        <taxon>Embryophyta</taxon>
        <taxon>Tracheophyta</taxon>
        <taxon>Spermatophyta</taxon>
        <taxon>Magnoliopsida</taxon>
        <taxon>eudicotyledons</taxon>
        <taxon>Gunneridae</taxon>
        <taxon>Pentapetalae</taxon>
        <taxon>rosids</taxon>
        <taxon>malvids</taxon>
        <taxon>Myrtales</taxon>
        <taxon>Myrtaceae</taxon>
        <taxon>Myrtoideae</taxon>
        <taxon>Myrteae</taxon>
        <taxon>Australasian group</taxon>
        <taxon>Rhodamnia</taxon>
    </lineage>
</organism>
<comment type="subcellular location">
    <subcellularLocation>
        <location evidence="1">Membrane</location>
        <topology evidence="1">Multi-pass membrane protein</topology>
    </subcellularLocation>
</comment>
<dbReference type="GeneID" id="115733569"/>
<keyword evidence="4 10" id="KW-0812">Transmembrane</keyword>
<accession>A0ABM3H4S3</accession>
<feature type="region of interest" description="Disordered" evidence="9">
    <location>
        <begin position="424"/>
        <end position="447"/>
    </location>
</feature>
<feature type="transmembrane region" description="Helical" evidence="10">
    <location>
        <begin position="130"/>
        <end position="150"/>
    </location>
</feature>
<sequence length="531" mass="60049">MAASADREASGKVVEKICCNAHEERFSGKYVEKIKRLPEKICGMMWNPRRFIHALKVGSSLTLVSLLYLVEPLSKGIGQNAIWAVMTVFVGLRFNAGATLRKGLNRGSGTLLAVSLAFLIEYVTTNSGQVLRAVFIGGAVFLIGATATYIRSFPYIKKNYNYGVVSFLWMFNWITVSSYRDQNVLKIAYKRLSTIAIGCVICLFMALWISPNRSGEDLHNSTVSKLERLERSIEACVNEYFSEVKPAEEGNEPMEDRIYKIYKAVLDSKTRDETLALHASWERRHKRHRCISPWKQYIKLGAVLRHFVYTVVALHGCSRTEKQTPLAVRALFEDPCIRLAKEVQKVLMELANSVRHRRRCSPEILSNHLHEALQDLNIAIKSQPRLFLGSNYNQTSNMLALAAAQASQKSYKVSLPRVKTDGSALPEWRTERASEQSRENERKCSRPQQSKIAITGLEFSEALPFAAFAALLVETVARLNLVIVEVKELGQVACFKEFRTDDRISITCERLSMDVRTWVHPVRSSVSMVMD</sequence>
<evidence type="ECO:0000256" key="8">
    <source>
        <dbReference type="ARBA" id="ARBA00023303"/>
    </source>
</evidence>
<keyword evidence="3" id="KW-0813">Transport</keyword>
<evidence type="ECO:0000256" key="9">
    <source>
        <dbReference type="SAM" id="MobiDB-lite"/>
    </source>
</evidence>
<evidence type="ECO:0000256" key="3">
    <source>
        <dbReference type="ARBA" id="ARBA00022448"/>
    </source>
</evidence>
<evidence type="ECO:0000256" key="2">
    <source>
        <dbReference type="ARBA" id="ARBA00007079"/>
    </source>
</evidence>
<keyword evidence="11" id="KW-1185">Reference proteome</keyword>
<evidence type="ECO:0000256" key="6">
    <source>
        <dbReference type="ARBA" id="ARBA00023065"/>
    </source>
</evidence>
<proteinExistence type="inferred from homology"/>
<reference evidence="12" key="1">
    <citation type="submission" date="2025-08" db="UniProtKB">
        <authorList>
            <consortium name="RefSeq"/>
        </authorList>
    </citation>
    <scope>IDENTIFICATION</scope>
    <source>
        <tissue evidence="12">Leaf</tissue>
    </source>
</reference>
<keyword evidence="8" id="KW-0407">Ion channel</keyword>
<keyword evidence="6" id="KW-0406">Ion transport</keyword>
<keyword evidence="5 10" id="KW-1133">Transmembrane helix</keyword>
<gene>
    <name evidence="12" type="primary">LOC115733569</name>
</gene>
<feature type="transmembrane region" description="Helical" evidence="10">
    <location>
        <begin position="76"/>
        <end position="95"/>
    </location>
</feature>
<protein>
    <submittedName>
        <fullName evidence="12">Aluminum-activated malate transporter 12-like</fullName>
    </submittedName>
</protein>
<feature type="transmembrane region" description="Helical" evidence="10">
    <location>
        <begin position="192"/>
        <end position="209"/>
    </location>
</feature>
<dbReference type="Proteomes" id="UP000827889">
    <property type="component" value="Chromosome 3"/>
</dbReference>
<keyword evidence="7 10" id="KW-0472">Membrane</keyword>
<evidence type="ECO:0000313" key="11">
    <source>
        <dbReference type="Proteomes" id="UP000827889"/>
    </source>
</evidence>
<evidence type="ECO:0000313" key="12">
    <source>
        <dbReference type="RefSeq" id="XP_048131615.1"/>
    </source>
</evidence>
<evidence type="ECO:0000256" key="10">
    <source>
        <dbReference type="SAM" id="Phobius"/>
    </source>
</evidence>
<feature type="transmembrane region" description="Helical" evidence="10">
    <location>
        <begin position="162"/>
        <end position="180"/>
    </location>
</feature>
<name>A0ABM3H4S3_9MYRT</name>
<comment type="similarity">
    <text evidence="2">Belongs to the aromatic acid exporter (TC 2.A.85) family.</text>
</comment>
<evidence type="ECO:0000256" key="4">
    <source>
        <dbReference type="ARBA" id="ARBA00022692"/>
    </source>
</evidence>
<evidence type="ECO:0000256" key="1">
    <source>
        <dbReference type="ARBA" id="ARBA00004141"/>
    </source>
</evidence>
<evidence type="ECO:0000256" key="5">
    <source>
        <dbReference type="ARBA" id="ARBA00022989"/>
    </source>
</evidence>
<evidence type="ECO:0000256" key="7">
    <source>
        <dbReference type="ARBA" id="ARBA00023136"/>
    </source>
</evidence>
<dbReference type="PANTHER" id="PTHR31086">
    <property type="entry name" value="ALUMINUM-ACTIVATED MALATE TRANSPORTER 10"/>
    <property type="match status" value="1"/>
</dbReference>
<dbReference type="Pfam" id="PF11744">
    <property type="entry name" value="ALMT"/>
    <property type="match status" value="1"/>
</dbReference>